<sequence>MYPKITLIILTIAASGCSPLRSTRSERHETLTIADSTLTMLFRQEFERQIETLRRTVVEFYPPAEYPEPSDDRFPNPTDTLRAVLPPPKIPAASVSRQPVKRISYTEVSMQNDRTILTDSISHSRINTAARNDVQEQTDEQPSSSVAWLKWATALVALTLLLLLFLKLR</sequence>
<keyword evidence="1" id="KW-0472">Membrane</keyword>
<reference evidence="2" key="1">
    <citation type="journal article" date="2021" name="Proc. Natl. Acad. Sci. U.S.A.">
        <title>A Catalog of Tens of Thousands of Viruses from Human Metagenomes Reveals Hidden Associations with Chronic Diseases.</title>
        <authorList>
            <person name="Tisza M.J."/>
            <person name="Buck C.B."/>
        </authorList>
    </citation>
    <scope>NUCLEOTIDE SEQUENCE</scope>
    <source>
        <strain evidence="2">Ct7CH26</strain>
    </source>
</reference>
<keyword evidence="1" id="KW-1133">Transmembrane helix</keyword>
<name>A0A8S5RSJ5_9CAUD</name>
<protein>
    <submittedName>
        <fullName evidence="2">Uncharacterized protein</fullName>
    </submittedName>
</protein>
<evidence type="ECO:0000313" key="2">
    <source>
        <dbReference type="EMBL" id="DAE92447.1"/>
    </source>
</evidence>
<organism evidence="2">
    <name type="scientific">Myoviridae sp. ct7CH26</name>
    <dbReference type="NCBI Taxonomy" id="2827604"/>
    <lineage>
        <taxon>Viruses</taxon>
        <taxon>Duplodnaviria</taxon>
        <taxon>Heunggongvirae</taxon>
        <taxon>Uroviricota</taxon>
        <taxon>Caudoviricetes</taxon>
    </lineage>
</organism>
<dbReference type="EMBL" id="BK057800">
    <property type="protein sequence ID" value="DAE92447.1"/>
    <property type="molecule type" value="Genomic_DNA"/>
</dbReference>
<dbReference type="PROSITE" id="PS51257">
    <property type="entry name" value="PROKAR_LIPOPROTEIN"/>
    <property type="match status" value="1"/>
</dbReference>
<keyword evidence="1" id="KW-0812">Transmembrane</keyword>
<accession>A0A8S5RSJ5</accession>
<proteinExistence type="predicted"/>
<evidence type="ECO:0000256" key="1">
    <source>
        <dbReference type="SAM" id="Phobius"/>
    </source>
</evidence>
<feature type="transmembrane region" description="Helical" evidence="1">
    <location>
        <begin position="148"/>
        <end position="166"/>
    </location>
</feature>